<sequence length="73" mass="8314">MATKNPRINVTFEETTAGLLSHLAHQEHKSVASLVRELALEALEMREDFYLSKVAEKLDKDGVKTYSHDDAWK</sequence>
<dbReference type="InterPro" id="IPR046257">
    <property type="entry name" value="DUF6290"/>
</dbReference>
<organism evidence="1">
    <name type="scientific">Candidatus Tisiphia endosymbiont of Sergentomyia squamirostris</name>
    <dbReference type="NCBI Taxonomy" id="3113639"/>
    <lineage>
        <taxon>Bacteria</taxon>
        <taxon>Pseudomonadati</taxon>
        <taxon>Pseudomonadota</taxon>
        <taxon>Alphaproteobacteria</taxon>
        <taxon>Rickettsiales</taxon>
        <taxon>Rickettsiaceae</taxon>
        <taxon>Rickettsieae</taxon>
        <taxon>Candidatus Tisiphia</taxon>
    </lineage>
</organism>
<accession>A0AAT9G8Q2</accession>
<dbReference type="Pfam" id="PF19807">
    <property type="entry name" value="DUF6290"/>
    <property type="match status" value="1"/>
</dbReference>
<evidence type="ECO:0000313" key="1">
    <source>
        <dbReference type="EMBL" id="BFD46140.1"/>
    </source>
</evidence>
<proteinExistence type="predicted"/>
<dbReference type="AlphaFoldDB" id="A0AAT9G8Q2"/>
<name>A0AAT9G8Q2_9RICK</name>
<evidence type="ECO:0008006" key="2">
    <source>
        <dbReference type="Google" id="ProtNLM"/>
    </source>
</evidence>
<dbReference type="EMBL" id="AP029170">
    <property type="protein sequence ID" value="BFD46140.1"/>
    <property type="molecule type" value="Genomic_DNA"/>
</dbReference>
<gene>
    <name evidence="1" type="ORF">DMENIID0002_07860</name>
</gene>
<reference evidence="1" key="1">
    <citation type="submission" date="2024-01" db="EMBL/GenBank/DDBJ databases">
        <title>Sequencing the genomes of a sandfly, Sergentomyia squamirostris, and its two endosymbionts.</title>
        <authorList>
            <person name="Itokawa K."/>
            <person name="Sanjoba C."/>
        </authorList>
    </citation>
    <scope>NUCLEOTIDE SEQUENCE</scope>
    <source>
        <strain evidence="1">RiSSQ</strain>
    </source>
</reference>
<protein>
    <recommendedName>
        <fullName evidence="2">CopG family transcriptional regulator</fullName>
    </recommendedName>
</protein>